<name>A0A6J4KHY2_9BACT</name>
<organism evidence="2">
    <name type="scientific">uncultured Gemmatimonadota bacterium</name>
    <dbReference type="NCBI Taxonomy" id="203437"/>
    <lineage>
        <taxon>Bacteria</taxon>
        <taxon>Pseudomonadati</taxon>
        <taxon>Gemmatimonadota</taxon>
        <taxon>environmental samples</taxon>
    </lineage>
</organism>
<evidence type="ECO:0000256" key="1">
    <source>
        <dbReference type="SAM" id="MobiDB-lite"/>
    </source>
</evidence>
<dbReference type="EMBL" id="CADCTW010000045">
    <property type="protein sequence ID" value="CAA9305586.1"/>
    <property type="molecule type" value="Genomic_DNA"/>
</dbReference>
<dbReference type="AlphaFoldDB" id="A0A6J4KHY2"/>
<reference evidence="2" key="1">
    <citation type="submission" date="2020-02" db="EMBL/GenBank/DDBJ databases">
        <authorList>
            <person name="Meier V. D."/>
        </authorList>
    </citation>
    <scope>NUCLEOTIDE SEQUENCE</scope>
    <source>
        <strain evidence="2">AVDCRST_MAG68</strain>
    </source>
</reference>
<feature type="region of interest" description="Disordered" evidence="1">
    <location>
        <begin position="1"/>
        <end position="40"/>
    </location>
</feature>
<proteinExistence type="predicted"/>
<accession>A0A6J4KHY2</accession>
<gene>
    <name evidence="2" type="ORF">AVDCRST_MAG68-796</name>
</gene>
<protein>
    <submittedName>
        <fullName evidence="2">Uncharacterized protein</fullName>
    </submittedName>
</protein>
<sequence length="40" mass="4227">MRVDASAASPVRAEKRPGPGRRAGALCHVHRALPDPPGRL</sequence>
<evidence type="ECO:0000313" key="2">
    <source>
        <dbReference type="EMBL" id="CAA9305586.1"/>
    </source>
</evidence>